<organism evidence="1 2">
    <name type="scientific">Hypsibius exemplaris</name>
    <name type="common">Freshwater tardigrade</name>
    <dbReference type="NCBI Taxonomy" id="2072580"/>
    <lineage>
        <taxon>Eukaryota</taxon>
        <taxon>Metazoa</taxon>
        <taxon>Ecdysozoa</taxon>
        <taxon>Tardigrada</taxon>
        <taxon>Eutardigrada</taxon>
        <taxon>Parachela</taxon>
        <taxon>Hypsibioidea</taxon>
        <taxon>Hypsibiidae</taxon>
        <taxon>Hypsibius</taxon>
    </lineage>
</organism>
<proteinExistence type="predicted"/>
<gene>
    <name evidence="1" type="ORF">BV898_18127</name>
</gene>
<dbReference type="Proteomes" id="UP000192578">
    <property type="component" value="Unassembled WGS sequence"/>
</dbReference>
<sequence length="116" mass="11812">MADGEEAVVDGAVVDGAVVDGEMAAGAVEDGEMAAGAVEDGETVDGETEAVGDLQCHRLPIDPTSSFGHLKLSGNLKVSAEVILHADSPRSRGRQVVTTFPARGTIESPATPQLSL</sequence>
<accession>A0A9X6RN63</accession>
<comment type="caution">
    <text evidence="1">The sequence shown here is derived from an EMBL/GenBank/DDBJ whole genome shotgun (WGS) entry which is preliminary data.</text>
</comment>
<dbReference type="AlphaFoldDB" id="A0A9X6RN63"/>
<protein>
    <submittedName>
        <fullName evidence="1">Uncharacterized protein</fullName>
    </submittedName>
</protein>
<evidence type="ECO:0000313" key="2">
    <source>
        <dbReference type="Proteomes" id="UP000192578"/>
    </source>
</evidence>
<dbReference type="EMBL" id="MTYJ01000340">
    <property type="protein sequence ID" value="OWA53705.1"/>
    <property type="molecule type" value="Genomic_DNA"/>
</dbReference>
<reference evidence="2" key="1">
    <citation type="submission" date="2017-01" db="EMBL/GenBank/DDBJ databases">
        <title>Comparative genomics of anhydrobiosis in the tardigrade Hypsibius dujardini.</title>
        <authorList>
            <person name="Yoshida Y."/>
            <person name="Koutsovoulos G."/>
            <person name="Laetsch D."/>
            <person name="Stevens L."/>
            <person name="Kumar S."/>
            <person name="Horikawa D."/>
            <person name="Ishino K."/>
            <person name="Komine S."/>
            <person name="Tomita M."/>
            <person name="Blaxter M."/>
            <person name="Arakawa K."/>
        </authorList>
    </citation>
    <scope>NUCLEOTIDE SEQUENCE [LARGE SCALE GENOMIC DNA]</scope>
    <source>
        <strain evidence="2">Z151</strain>
    </source>
</reference>
<keyword evidence="2" id="KW-1185">Reference proteome</keyword>
<name>A0A9X6RN63_HYPEX</name>
<evidence type="ECO:0000313" key="1">
    <source>
        <dbReference type="EMBL" id="OWA53705.1"/>
    </source>
</evidence>